<accession>A0ABP6MLG9</accession>
<proteinExistence type="predicted"/>
<evidence type="ECO:0000313" key="3">
    <source>
        <dbReference type="Proteomes" id="UP001500320"/>
    </source>
</evidence>
<feature type="compositionally biased region" description="Polar residues" evidence="1">
    <location>
        <begin position="11"/>
        <end position="25"/>
    </location>
</feature>
<name>A0ABP6MLG9_9ACTN</name>
<evidence type="ECO:0000256" key="1">
    <source>
        <dbReference type="SAM" id="MobiDB-lite"/>
    </source>
</evidence>
<feature type="region of interest" description="Disordered" evidence="1">
    <location>
        <begin position="1"/>
        <end position="25"/>
    </location>
</feature>
<keyword evidence="3" id="KW-1185">Reference proteome</keyword>
<organism evidence="2 3">
    <name type="scientific">Planomonospora alba</name>
    <dbReference type="NCBI Taxonomy" id="161354"/>
    <lineage>
        <taxon>Bacteria</taxon>
        <taxon>Bacillati</taxon>
        <taxon>Actinomycetota</taxon>
        <taxon>Actinomycetes</taxon>
        <taxon>Streptosporangiales</taxon>
        <taxon>Streptosporangiaceae</taxon>
        <taxon>Planomonospora</taxon>
    </lineage>
</organism>
<dbReference type="RefSeq" id="WP_344855789.1">
    <property type="nucleotide sequence ID" value="NZ_BAAAUT010000004.1"/>
</dbReference>
<sequence length="262" mass="28901">MPHHQTHRQSSDSSGAQPYHPGTSQLPLDVAERAFRLLMAGPEPLSVDGAALGPGLPARPIPLDELRAILLHPSCGRVTRDEVWRHLVTQARTHRGAWMVAAVAVAMPMLRRLTRGLGEKVNREREDLEADVLTCFMEALDRVNLAWTHPALRLARLTQAAVLRAHPADEPQAVPEPDPVGEPSLSYPNGHVDLLLAGAVRQRVITADMAELLGVTRLENIPLSVYCRRHGLDYWATLKRRQRAEARLVAALVSGELSRFDA</sequence>
<gene>
    <name evidence="2" type="ORF">GCM10010466_06910</name>
</gene>
<comment type="caution">
    <text evidence="2">The sequence shown here is derived from an EMBL/GenBank/DDBJ whole genome shotgun (WGS) entry which is preliminary data.</text>
</comment>
<protein>
    <submittedName>
        <fullName evidence="2">Uncharacterized protein</fullName>
    </submittedName>
</protein>
<dbReference type="EMBL" id="BAAAUT010000004">
    <property type="protein sequence ID" value="GAA3118598.1"/>
    <property type="molecule type" value="Genomic_DNA"/>
</dbReference>
<evidence type="ECO:0000313" key="2">
    <source>
        <dbReference type="EMBL" id="GAA3118598.1"/>
    </source>
</evidence>
<dbReference type="Proteomes" id="UP001500320">
    <property type="component" value="Unassembled WGS sequence"/>
</dbReference>
<reference evidence="3" key="1">
    <citation type="journal article" date="2019" name="Int. J. Syst. Evol. Microbiol.">
        <title>The Global Catalogue of Microorganisms (GCM) 10K type strain sequencing project: providing services to taxonomists for standard genome sequencing and annotation.</title>
        <authorList>
            <consortium name="The Broad Institute Genomics Platform"/>
            <consortium name="The Broad Institute Genome Sequencing Center for Infectious Disease"/>
            <person name="Wu L."/>
            <person name="Ma J."/>
        </authorList>
    </citation>
    <scope>NUCLEOTIDE SEQUENCE [LARGE SCALE GENOMIC DNA]</scope>
    <source>
        <strain evidence="3">JCM 9373</strain>
    </source>
</reference>